<dbReference type="PANTHER" id="PTHR10209">
    <property type="entry name" value="OXIDOREDUCTASE, 2OG-FE II OXYGENASE FAMILY PROTEIN"/>
    <property type="match status" value="1"/>
</dbReference>
<keyword evidence="7" id="KW-1185">Reference proteome</keyword>
<evidence type="ECO:0000256" key="3">
    <source>
        <dbReference type="ARBA" id="ARBA00023002"/>
    </source>
</evidence>
<dbReference type="Gene3D" id="2.60.120.330">
    <property type="entry name" value="B-lactam Antibiotic, Isopenicillin N Synthase, Chain"/>
    <property type="match status" value="1"/>
</dbReference>
<dbReference type="InterPro" id="IPR044861">
    <property type="entry name" value="IPNS-like_FE2OG_OXY"/>
</dbReference>
<dbReference type="GO" id="GO:0016491">
    <property type="term" value="F:oxidoreductase activity"/>
    <property type="evidence" value="ECO:0007669"/>
    <property type="project" value="UniProtKB-KW"/>
</dbReference>
<evidence type="ECO:0000256" key="2">
    <source>
        <dbReference type="ARBA" id="ARBA00022723"/>
    </source>
</evidence>
<proteinExistence type="inferred from homology"/>
<dbReference type="Pfam" id="PF03171">
    <property type="entry name" value="2OG-FeII_Oxy"/>
    <property type="match status" value="1"/>
</dbReference>
<keyword evidence="3" id="KW-0560">Oxidoreductase</keyword>
<dbReference type="EMBL" id="KQ964434">
    <property type="protein sequence ID" value="KXN73626.1"/>
    <property type="molecule type" value="Genomic_DNA"/>
</dbReference>
<sequence length="352" mass="39450">MDLPIINLDLFLNNPNSEESLAECAKLAESLIKYGAIAVRDPRVPMNLNSEFIDQMEKYYEQPEEVLTKDVKPEVGYRVGLTPPSQESPRCKADPHCFDVIDAIEEGSRPLVIEGPDPKLRYGWMITPKEPKDGDLELLKAQAKVPEGFPKWESLMNGWGGAMVQAVFTLSKMLGKGFNMDEDTFYSMIKEGSHLLSPTGSDLNKYDQVNTILAGFHYDLAFMTIHGKSRYPGLTIWAKDNKIKMSVKIPDGCLLVQAGKQLEWVTGGVIKAGYHQVTVTENTVKSIEKAKEEGRSLWRVSSTLFSHIEQDRYLQPVKIPGHNGVEDAETKYPKMLAHEYVKMELSGINLLG</sequence>
<evidence type="ECO:0000313" key="6">
    <source>
        <dbReference type="EMBL" id="KXN73626.1"/>
    </source>
</evidence>
<dbReference type="PANTHER" id="PTHR10209:SF874">
    <property type="entry name" value="2-OXOGLUTARATE (2OG) AND FE(II)-DEPENDENT OXYGENASE SUPERFAMILY PROTEIN"/>
    <property type="match status" value="1"/>
</dbReference>
<dbReference type="GO" id="GO:0046872">
    <property type="term" value="F:metal ion binding"/>
    <property type="evidence" value="ECO:0007669"/>
    <property type="project" value="UniProtKB-KW"/>
</dbReference>
<reference evidence="6 7" key="1">
    <citation type="journal article" date="2015" name="Genome Biol. Evol.">
        <title>Phylogenomic analyses indicate that early fungi evolved digesting cell walls of algal ancestors of land plants.</title>
        <authorList>
            <person name="Chang Y."/>
            <person name="Wang S."/>
            <person name="Sekimoto S."/>
            <person name="Aerts A.L."/>
            <person name="Choi C."/>
            <person name="Clum A."/>
            <person name="LaButti K.M."/>
            <person name="Lindquist E.A."/>
            <person name="Yee Ngan C."/>
            <person name="Ohm R.A."/>
            <person name="Salamov A.A."/>
            <person name="Grigoriev I.V."/>
            <person name="Spatafora J.W."/>
            <person name="Berbee M.L."/>
        </authorList>
    </citation>
    <scope>NUCLEOTIDE SEQUENCE [LARGE SCALE GENOMIC DNA]</scope>
    <source>
        <strain evidence="6 7">NRRL 28638</strain>
    </source>
</reference>
<dbReference type="STRING" id="796925.A0A137PF49"/>
<comment type="similarity">
    <text evidence="1">Belongs to the iron/ascorbate-dependent oxidoreductase family.</text>
</comment>
<gene>
    <name evidence="6" type="ORF">CONCODRAFT_46612</name>
</gene>
<dbReference type="OrthoDB" id="10248513at2759"/>
<accession>A0A137PF49</accession>
<organism evidence="6 7">
    <name type="scientific">Conidiobolus coronatus (strain ATCC 28846 / CBS 209.66 / NRRL 28638)</name>
    <name type="common">Delacroixia coronata</name>
    <dbReference type="NCBI Taxonomy" id="796925"/>
    <lineage>
        <taxon>Eukaryota</taxon>
        <taxon>Fungi</taxon>
        <taxon>Fungi incertae sedis</taxon>
        <taxon>Zoopagomycota</taxon>
        <taxon>Entomophthoromycotina</taxon>
        <taxon>Entomophthoromycetes</taxon>
        <taxon>Entomophthorales</taxon>
        <taxon>Ancylistaceae</taxon>
        <taxon>Conidiobolus</taxon>
    </lineage>
</organism>
<evidence type="ECO:0000259" key="5">
    <source>
        <dbReference type="Pfam" id="PF03171"/>
    </source>
</evidence>
<dbReference type="SUPFAM" id="SSF51197">
    <property type="entry name" value="Clavaminate synthase-like"/>
    <property type="match status" value="1"/>
</dbReference>
<name>A0A137PF49_CONC2</name>
<keyword evidence="4" id="KW-0408">Iron</keyword>
<dbReference type="Proteomes" id="UP000070444">
    <property type="component" value="Unassembled WGS sequence"/>
</dbReference>
<dbReference type="InterPro" id="IPR027443">
    <property type="entry name" value="IPNS-like_sf"/>
</dbReference>
<evidence type="ECO:0000313" key="7">
    <source>
        <dbReference type="Proteomes" id="UP000070444"/>
    </source>
</evidence>
<feature type="domain" description="Isopenicillin N synthase-like Fe(2+) 2OG dioxygenase" evidence="5">
    <location>
        <begin position="213"/>
        <end position="307"/>
    </location>
</feature>
<evidence type="ECO:0000256" key="4">
    <source>
        <dbReference type="ARBA" id="ARBA00023004"/>
    </source>
</evidence>
<keyword evidence="2" id="KW-0479">Metal-binding</keyword>
<evidence type="ECO:0000256" key="1">
    <source>
        <dbReference type="ARBA" id="ARBA00008056"/>
    </source>
</evidence>
<protein>
    <submittedName>
        <fullName evidence="6">Clavaminate synthase-like protein</fullName>
    </submittedName>
</protein>
<dbReference type="AlphaFoldDB" id="A0A137PF49"/>